<sequence length="458" mass="51634">MFVVGAALTSSLDLSSFVPTVTRGWRQRARERRVVRGVQMRVGTSFGSAMTLIGWWMWQRFLTAAKRQALPGQGVCVPLSQLLQTLREHQCALPTAEDVPLEPKEFMNSKKSHEVQIMSEVVSSLTQRCRVRQVIDVGSGKGYLCSFLSLQHGLEVYGIDSSSTNTHGGAGEEQKATEHLLPWHLRSTRPGGPRVMSCPQVWAAVGSDPESPFPFLGGLSLELERPTPERPPALLSPQERERKKRENLERKGRGCRDHCLYSPPLTSYVTRPHGAAMLCWWACIHVVTWPPTRCACLQAKPELRAVCSVGCCYHLLSEEFDPSGTHKPHNPSVTECPNNQWGFPMSKHLRNHAWFCGRNARMSACLISDGLVQGYHEKYRPRRKEMEAFNRLKVSLAPCIEGLILLDRLCYLKEQENTSFSAVVQLFDPLMSPAMLRNRRHKEMKHRPAELVLMDSAD</sequence>
<gene>
    <name evidence="3" type="ORF">SKAU_G00042210</name>
</gene>
<dbReference type="InterPro" id="IPR052220">
    <property type="entry name" value="METTL25"/>
</dbReference>
<feature type="domain" description="Methyltransferase" evidence="2">
    <location>
        <begin position="110"/>
        <end position="174"/>
    </location>
</feature>
<comment type="caution">
    <text evidence="3">The sequence shown here is derived from an EMBL/GenBank/DDBJ whole genome shotgun (WGS) entry which is preliminary data.</text>
</comment>
<organism evidence="3 4">
    <name type="scientific">Synaphobranchus kaupii</name>
    <name type="common">Kaup's arrowtooth eel</name>
    <dbReference type="NCBI Taxonomy" id="118154"/>
    <lineage>
        <taxon>Eukaryota</taxon>
        <taxon>Metazoa</taxon>
        <taxon>Chordata</taxon>
        <taxon>Craniata</taxon>
        <taxon>Vertebrata</taxon>
        <taxon>Euteleostomi</taxon>
        <taxon>Actinopterygii</taxon>
        <taxon>Neopterygii</taxon>
        <taxon>Teleostei</taxon>
        <taxon>Anguilliformes</taxon>
        <taxon>Synaphobranchidae</taxon>
        <taxon>Synaphobranchus</taxon>
    </lineage>
</organism>
<evidence type="ECO:0000313" key="4">
    <source>
        <dbReference type="Proteomes" id="UP001152622"/>
    </source>
</evidence>
<name>A0A9Q1G257_SYNKA</name>
<dbReference type="SUPFAM" id="SSF53335">
    <property type="entry name" value="S-adenosyl-L-methionine-dependent methyltransferases"/>
    <property type="match status" value="1"/>
</dbReference>
<evidence type="ECO:0000313" key="3">
    <source>
        <dbReference type="EMBL" id="KAJ8373641.1"/>
    </source>
</evidence>
<proteinExistence type="predicted"/>
<evidence type="ECO:0000259" key="2">
    <source>
        <dbReference type="Pfam" id="PF13679"/>
    </source>
</evidence>
<dbReference type="PANTHER" id="PTHR12496:SF9">
    <property type="entry name" value="METHYLTRANSFERASE-LIKE PROTEIN 25-RELATED"/>
    <property type="match status" value="1"/>
</dbReference>
<dbReference type="PANTHER" id="PTHR12496">
    <property type="entry name" value="CGI-41 METHYLTRANSFERASE"/>
    <property type="match status" value="1"/>
</dbReference>
<reference evidence="3" key="1">
    <citation type="journal article" date="2023" name="Science">
        <title>Genome structures resolve the early diversification of teleost fishes.</title>
        <authorList>
            <person name="Parey E."/>
            <person name="Louis A."/>
            <person name="Montfort J."/>
            <person name="Bouchez O."/>
            <person name="Roques C."/>
            <person name="Iampietro C."/>
            <person name="Lluch J."/>
            <person name="Castinel A."/>
            <person name="Donnadieu C."/>
            <person name="Desvignes T."/>
            <person name="Floi Bucao C."/>
            <person name="Jouanno E."/>
            <person name="Wen M."/>
            <person name="Mejri S."/>
            <person name="Dirks R."/>
            <person name="Jansen H."/>
            <person name="Henkel C."/>
            <person name="Chen W.J."/>
            <person name="Zahm M."/>
            <person name="Cabau C."/>
            <person name="Klopp C."/>
            <person name="Thompson A.W."/>
            <person name="Robinson-Rechavi M."/>
            <person name="Braasch I."/>
            <person name="Lecointre G."/>
            <person name="Bobe J."/>
            <person name="Postlethwait J.H."/>
            <person name="Berthelot C."/>
            <person name="Roest Crollius H."/>
            <person name="Guiguen Y."/>
        </authorList>
    </citation>
    <scope>NUCLEOTIDE SEQUENCE</scope>
    <source>
        <strain evidence="3">WJC10195</strain>
    </source>
</reference>
<dbReference type="InterPro" id="IPR025714">
    <property type="entry name" value="Methyltranfer_dom"/>
</dbReference>
<dbReference type="Pfam" id="PF13679">
    <property type="entry name" value="Methyltransf_32"/>
    <property type="match status" value="1"/>
</dbReference>
<dbReference type="AlphaFoldDB" id="A0A9Q1G257"/>
<dbReference type="EMBL" id="JAINUF010000002">
    <property type="protein sequence ID" value="KAJ8373641.1"/>
    <property type="molecule type" value="Genomic_DNA"/>
</dbReference>
<keyword evidence="4" id="KW-1185">Reference proteome</keyword>
<feature type="compositionally biased region" description="Basic and acidic residues" evidence="1">
    <location>
        <begin position="238"/>
        <end position="249"/>
    </location>
</feature>
<feature type="region of interest" description="Disordered" evidence="1">
    <location>
        <begin position="222"/>
        <end position="249"/>
    </location>
</feature>
<protein>
    <recommendedName>
        <fullName evidence="2">Methyltransferase domain-containing protein</fullName>
    </recommendedName>
</protein>
<dbReference type="OrthoDB" id="10258156at2759"/>
<evidence type="ECO:0000256" key="1">
    <source>
        <dbReference type="SAM" id="MobiDB-lite"/>
    </source>
</evidence>
<accession>A0A9Q1G257</accession>
<dbReference type="Proteomes" id="UP001152622">
    <property type="component" value="Chromosome 2"/>
</dbReference>
<dbReference type="InterPro" id="IPR029063">
    <property type="entry name" value="SAM-dependent_MTases_sf"/>
</dbReference>